<evidence type="ECO:0000313" key="2">
    <source>
        <dbReference type="EMBL" id="MEJ8574100.1"/>
    </source>
</evidence>
<dbReference type="SMART" id="SM00855">
    <property type="entry name" value="PGAM"/>
    <property type="match status" value="1"/>
</dbReference>
<dbReference type="InterPro" id="IPR029033">
    <property type="entry name" value="His_PPase_superfam"/>
</dbReference>
<dbReference type="Pfam" id="PF00300">
    <property type="entry name" value="His_Phos_1"/>
    <property type="match status" value="1"/>
</dbReference>
<keyword evidence="1" id="KW-0732">Signal</keyword>
<dbReference type="InterPro" id="IPR013078">
    <property type="entry name" value="His_Pase_superF_clade-1"/>
</dbReference>
<gene>
    <name evidence="2" type="ORF">V3328_21620</name>
</gene>
<name>A0AAW9S0N3_9HYPH</name>
<accession>A0AAW9S0N3</accession>
<organism evidence="2 3">
    <name type="scientific">Microbaculum marinum</name>
    <dbReference type="NCBI Taxonomy" id="1764581"/>
    <lineage>
        <taxon>Bacteria</taxon>
        <taxon>Pseudomonadati</taxon>
        <taxon>Pseudomonadota</taxon>
        <taxon>Alphaproteobacteria</taxon>
        <taxon>Hyphomicrobiales</taxon>
        <taxon>Tepidamorphaceae</taxon>
        <taxon>Microbaculum</taxon>
    </lineage>
</organism>
<dbReference type="RefSeq" id="WP_340331802.1">
    <property type="nucleotide sequence ID" value="NZ_JAZHOF010000010.1"/>
</dbReference>
<comment type="caution">
    <text evidence="2">The sequence shown here is derived from an EMBL/GenBank/DDBJ whole genome shotgun (WGS) entry which is preliminary data.</text>
</comment>
<dbReference type="Proteomes" id="UP001378188">
    <property type="component" value="Unassembled WGS sequence"/>
</dbReference>
<dbReference type="SUPFAM" id="SSF53254">
    <property type="entry name" value="Phosphoglycerate mutase-like"/>
    <property type="match status" value="1"/>
</dbReference>
<dbReference type="CDD" id="cd07040">
    <property type="entry name" value="HP"/>
    <property type="match status" value="1"/>
</dbReference>
<dbReference type="Gene3D" id="3.40.50.1240">
    <property type="entry name" value="Phosphoglycerate mutase-like"/>
    <property type="match status" value="1"/>
</dbReference>
<dbReference type="AlphaFoldDB" id="A0AAW9S0N3"/>
<dbReference type="EMBL" id="JAZHOF010000010">
    <property type="protein sequence ID" value="MEJ8574100.1"/>
    <property type="molecule type" value="Genomic_DNA"/>
</dbReference>
<sequence>MRAAVLIIGLLLLLPNAARAELSEQELWAALRGGGHVVLMRHANAPGTGDPEEFRIDDCSTQRNLDNRGRLQARATGAAMRANGIETLEVRSSQWCRCAETAELLDLGPVVADPALNSFFSDRGSGAQQTAAVRDYIAEVTPGSPTRLLVTHQVNITALTKIFPASGEIVVIRPTGDGGEVLGRLGPFPR</sequence>
<feature type="chain" id="PRO_5043510975" evidence="1">
    <location>
        <begin position="21"/>
        <end position="190"/>
    </location>
</feature>
<protein>
    <submittedName>
        <fullName evidence="2">Histidine phosphatase family protein</fullName>
    </submittedName>
</protein>
<proteinExistence type="predicted"/>
<keyword evidence="3" id="KW-1185">Reference proteome</keyword>
<evidence type="ECO:0000256" key="1">
    <source>
        <dbReference type="SAM" id="SignalP"/>
    </source>
</evidence>
<evidence type="ECO:0000313" key="3">
    <source>
        <dbReference type="Proteomes" id="UP001378188"/>
    </source>
</evidence>
<reference evidence="2 3" key="1">
    <citation type="submission" date="2024-02" db="EMBL/GenBank/DDBJ databases">
        <title>Genome analysis and characterization of Microbaculum marinisediminis sp. nov., isolated from marine sediment.</title>
        <authorList>
            <person name="Du Z.-J."/>
            <person name="Ye Y.-Q."/>
            <person name="Zhang Z.-R."/>
            <person name="Yuan S.-M."/>
            <person name="Zhang X.-Y."/>
        </authorList>
    </citation>
    <scope>NUCLEOTIDE SEQUENCE [LARGE SCALE GENOMIC DNA]</scope>
    <source>
        <strain evidence="2 3">SDUM1044001</strain>
    </source>
</reference>
<feature type="signal peptide" evidence="1">
    <location>
        <begin position="1"/>
        <end position="20"/>
    </location>
</feature>